<feature type="transmembrane region" description="Helical" evidence="6">
    <location>
        <begin position="312"/>
        <end position="329"/>
    </location>
</feature>
<comment type="subcellular location">
    <subcellularLocation>
        <location evidence="1">Membrane</location>
        <topology evidence="1">Multi-pass membrane protein</topology>
    </subcellularLocation>
</comment>
<proteinExistence type="predicted"/>
<dbReference type="PANTHER" id="PTHR43791">
    <property type="entry name" value="PERMEASE-RELATED"/>
    <property type="match status" value="1"/>
</dbReference>
<feature type="transmembrane region" description="Helical" evidence="6">
    <location>
        <begin position="370"/>
        <end position="391"/>
    </location>
</feature>
<evidence type="ECO:0000256" key="3">
    <source>
        <dbReference type="ARBA" id="ARBA00022692"/>
    </source>
</evidence>
<feature type="transmembrane region" description="Helical" evidence="6">
    <location>
        <begin position="403"/>
        <end position="424"/>
    </location>
</feature>
<feature type="domain" description="Major facilitator superfamily (MFS) profile" evidence="7">
    <location>
        <begin position="41"/>
        <end position="461"/>
    </location>
</feature>
<evidence type="ECO:0000256" key="5">
    <source>
        <dbReference type="ARBA" id="ARBA00023136"/>
    </source>
</evidence>
<keyword evidence="2" id="KW-0813">Transport</keyword>
<reference evidence="8 9" key="1">
    <citation type="submission" date="2024-07" db="EMBL/GenBank/DDBJ databases">
        <title>Section-level genome sequencing and comparative genomics of Aspergillus sections Usti and Cavernicolus.</title>
        <authorList>
            <consortium name="Lawrence Berkeley National Laboratory"/>
            <person name="Nybo J.L."/>
            <person name="Vesth T.C."/>
            <person name="Theobald S."/>
            <person name="Frisvad J.C."/>
            <person name="Larsen T.O."/>
            <person name="Kjaerboelling I."/>
            <person name="Rothschild-Mancinelli K."/>
            <person name="Lyhne E.K."/>
            <person name="Kogle M.E."/>
            <person name="Barry K."/>
            <person name="Clum A."/>
            <person name="Na H."/>
            <person name="Ledsgaard L."/>
            <person name="Lin J."/>
            <person name="Lipzen A."/>
            <person name="Kuo A."/>
            <person name="Riley R."/>
            <person name="Mondo S."/>
            <person name="Labutti K."/>
            <person name="Haridas S."/>
            <person name="Pangalinan J."/>
            <person name="Salamov A.A."/>
            <person name="Simmons B.A."/>
            <person name="Magnuson J.K."/>
            <person name="Chen J."/>
            <person name="Drula E."/>
            <person name="Henrissat B."/>
            <person name="Wiebenga A."/>
            <person name="Lubbers R.J."/>
            <person name="Gomes A.C."/>
            <person name="Makela M.R."/>
            <person name="Stajich J."/>
            <person name="Grigoriev I.V."/>
            <person name="Mortensen U.H."/>
            <person name="De Vries R.P."/>
            <person name="Baker S.E."/>
            <person name="Andersen M.R."/>
        </authorList>
    </citation>
    <scope>NUCLEOTIDE SEQUENCE [LARGE SCALE GENOMIC DNA]</scope>
    <source>
        <strain evidence="8 9">CBS 123904</strain>
    </source>
</reference>
<evidence type="ECO:0000256" key="4">
    <source>
        <dbReference type="ARBA" id="ARBA00022989"/>
    </source>
</evidence>
<evidence type="ECO:0000256" key="1">
    <source>
        <dbReference type="ARBA" id="ARBA00004141"/>
    </source>
</evidence>
<dbReference type="Proteomes" id="UP001610446">
    <property type="component" value="Unassembled WGS sequence"/>
</dbReference>
<keyword evidence="3 6" id="KW-0812">Transmembrane</keyword>
<dbReference type="InterPro" id="IPR020846">
    <property type="entry name" value="MFS_dom"/>
</dbReference>
<feature type="transmembrane region" description="Helical" evidence="6">
    <location>
        <begin position="108"/>
        <end position="128"/>
    </location>
</feature>
<organism evidence="8 9">
    <name type="scientific">Aspergillus pseudoustus</name>
    <dbReference type="NCBI Taxonomy" id="1810923"/>
    <lineage>
        <taxon>Eukaryota</taxon>
        <taxon>Fungi</taxon>
        <taxon>Dikarya</taxon>
        <taxon>Ascomycota</taxon>
        <taxon>Pezizomycotina</taxon>
        <taxon>Eurotiomycetes</taxon>
        <taxon>Eurotiomycetidae</taxon>
        <taxon>Eurotiales</taxon>
        <taxon>Aspergillaceae</taxon>
        <taxon>Aspergillus</taxon>
        <taxon>Aspergillus subgen. Nidulantes</taxon>
    </lineage>
</organism>
<accession>A0ABR4KD89</accession>
<evidence type="ECO:0000313" key="8">
    <source>
        <dbReference type="EMBL" id="KAL2850151.1"/>
    </source>
</evidence>
<keyword evidence="5 6" id="KW-0472">Membrane</keyword>
<dbReference type="EMBL" id="JBFXLU010000039">
    <property type="protein sequence ID" value="KAL2850151.1"/>
    <property type="molecule type" value="Genomic_DNA"/>
</dbReference>
<feature type="transmembrane region" description="Helical" evidence="6">
    <location>
        <begin position="336"/>
        <end position="358"/>
    </location>
</feature>
<evidence type="ECO:0000256" key="6">
    <source>
        <dbReference type="SAM" id="Phobius"/>
    </source>
</evidence>
<evidence type="ECO:0000259" key="7">
    <source>
        <dbReference type="PROSITE" id="PS50850"/>
    </source>
</evidence>
<dbReference type="PROSITE" id="PS50850">
    <property type="entry name" value="MFS"/>
    <property type="match status" value="1"/>
</dbReference>
<protein>
    <submittedName>
        <fullName evidence="8">Major facilitator superfamily domain-containing protein</fullName>
    </submittedName>
</protein>
<dbReference type="PANTHER" id="PTHR43791:SF52">
    <property type="entry name" value="TRANSPORTER, PUTATIVE (AFU_ORTHOLOGUE AFUA_1G11820)-RELATED"/>
    <property type="match status" value="1"/>
</dbReference>
<feature type="transmembrane region" description="Helical" evidence="6">
    <location>
        <begin position="202"/>
        <end position="224"/>
    </location>
</feature>
<dbReference type="SUPFAM" id="SSF103473">
    <property type="entry name" value="MFS general substrate transporter"/>
    <property type="match status" value="1"/>
</dbReference>
<feature type="transmembrane region" description="Helical" evidence="6">
    <location>
        <begin position="140"/>
        <end position="159"/>
    </location>
</feature>
<evidence type="ECO:0000313" key="9">
    <source>
        <dbReference type="Proteomes" id="UP001610446"/>
    </source>
</evidence>
<keyword evidence="4 6" id="KW-1133">Transmembrane helix</keyword>
<dbReference type="Pfam" id="PF07690">
    <property type="entry name" value="MFS_1"/>
    <property type="match status" value="1"/>
</dbReference>
<feature type="transmembrane region" description="Helical" evidence="6">
    <location>
        <begin position="270"/>
        <end position="292"/>
    </location>
</feature>
<dbReference type="Gene3D" id="1.20.1250.20">
    <property type="entry name" value="MFS general substrate transporter like domains"/>
    <property type="match status" value="2"/>
</dbReference>
<feature type="transmembrane region" description="Helical" evidence="6">
    <location>
        <begin position="79"/>
        <end position="96"/>
    </location>
</feature>
<feature type="transmembrane region" description="Helical" evidence="6">
    <location>
        <begin position="430"/>
        <end position="455"/>
    </location>
</feature>
<feature type="transmembrane region" description="Helical" evidence="6">
    <location>
        <begin position="171"/>
        <end position="190"/>
    </location>
</feature>
<evidence type="ECO:0000256" key="2">
    <source>
        <dbReference type="ARBA" id="ARBA00022448"/>
    </source>
</evidence>
<gene>
    <name evidence="8" type="ORF">BJY01DRAFT_245616</name>
</gene>
<comment type="caution">
    <text evidence="8">The sequence shown here is derived from an EMBL/GenBank/DDBJ whole genome shotgun (WGS) entry which is preliminary data.</text>
</comment>
<name>A0ABR4KD89_9EURO</name>
<dbReference type="InterPro" id="IPR011701">
    <property type="entry name" value="MFS"/>
</dbReference>
<dbReference type="InterPro" id="IPR036259">
    <property type="entry name" value="MFS_trans_sf"/>
</dbReference>
<keyword evidence="9" id="KW-1185">Reference proteome</keyword>
<sequence>MTDSGEKAAGSDISHVENCPADLPIDSYLEKKLLWKVDLRLVPPLAFLYLLAFLDRINIGNARIQGLEESLNMDPEGSQYNIALFVFFITYVLFEIPSNMLLKRFAPSTWLSFITCGFGLCSMCQGLVTNWTGLVICRVFLGVTEAGLLPGTIYLMSMYYKRHEFQRRFGIWYVSVPLAGAFGGLLAYALAHMEGIGGYEGWRWIFIIEGIVTVLGGVAVKFWLADWPHQSKFLTDAEKALVQRRISEDTGPGAMDTLNRQALRIIFTDYKIYIGALLYFAIALSGNAVAYFTPTILHYFGYSPLSAQVHSIPIWMAAAVTCVVAGIASDLCRHRYWFIMAGCATTVAGYAILIAQAPGAGHRLPTGVQYFALFLVFIGIQIVQPITLGWLSGNLAGHYKRAFGSAIQVSLGNLAGLVASNIFITREAPIFITGFATCFALLILHALLSSLLAFLMTRENRRRDRGERDYRFELPEEQLNNLGDDHPSYRFGI</sequence>